<proteinExistence type="predicted"/>
<dbReference type="SUPFAM" id="SSF46689">
    <property type="entry name" value="Homeodomain-like"/>
    <property type="match status" value="1"/>
</dbReference>
<evidence type="ECO:0000259" key="1">
    <source>
        <dbReference type="Pfam" id="PF08765"/>
    </source>
</evidence>
<dbReference type="RefSeq" id="WP_168670063.1">
    <property type="nucleotide sequence ID" value="NZ_JAAXKX010000017.1"/>
</dbReference>
<name>A0ABX1I8T1_9GAMM</name>
<protein>
    <recommendedName>
        <fullName evidence="1">Mor transcription activator domain-containing protein</fullName>
    </recommendedName>
</protein>
<sequence>MTDQEVRWMELADTLEGLALQTLAPLLEREQALLAAEQIAIGLLERYRGAQLYVHSEAAIARRRRDRMIVEQHDGTVASARALAACYDIHEMHVYRIVARAQGRERADRRRR</sequence>
<dbReference type="Gene3D" id="1.10.10.60">
    <property type="entry name" value="Homeodomain-like"/>
    <property type="match status" value="1"/>
</dbReference>
<reference evidence="2 3" key="1">
    <citation type="submission" date="2020-04" db="EMBL/GenBank/DDBJ databases">
        <title>Draft Whole-Genome sequence of Marichromatium bheemlicum DSM 18632, type strain.</title>
        <authorList>
            <person name="Kyndt J.A."/>
            <person name="Meyer T.E."/>
        </authorList>
    </citation>
    <scope>NUCLEOTIDE SEQUENCE [LARGE SCALE GENOMIC DNA]</scope>
    <source>
        <strain evidence="2 3">DSM 18632</strain>
    </source>
</reference>
<dbReference type="InterPro" id="IPR014875">
    <property type="entry name" value="Mor_transcription_activator"/>
</dbReference>
<dbReference type="Pfam" id="PF08765">
    <property type="entry name" value="Mor"/>
    <property type="match status" value="1"/>
</dbReference>
<evidence type="ECO:0000313" key="2">
    <source>
        <dbReference type="EMBL" id="NKN33967.1"/>
    </source>
</evidence>
<organism evidence="2 3">
    <name type="scientific">Marichromatium bheemlicum</name>
    <dbReference type="NCBI Taxonomy" id="365339"/>
    <lineage>
        <taxon>Bacteria</taxon>
        <taxon>Pseudomonadati</taxon>
        <taxon>Pseudomonadota</taxon>
        <taxon>Gammaproteobacteria</taxon>
        <taxon>Chromatiales</taxon>
        <taxon>Chromatiaceae</taxon>
        <taxon>Marichromatium</taxon>
    </lineage>
</organism>
<gene>
    <name evidence="2" type="ORF">HF203_12130</name>
</gene>
<comment type="caution">
    <text evidence="2">The sequence shown here is derived from an EMBL/GenBank/DDBJ whole genome shotgun (WGS) entry which is preliminary data.</text>
</comment>
<evidence type="ECO:0000313" key="3">
    <source>
        <dbReference type="Proteomes" id="UP000740754"/>
    </source>
</evidence>
<dbReference type="Proteomes" id="UP000740754">
    <property type="component" value="Unassembled WGS sequence"/>
</dbReference>
<dbReference type="EMBL" id="JAAXKX010000017">
    <property type="protein sequence ID" value="NKN33967.1"/>
    <property type="molecule type" value="Genomic_DNA"/>
</dbReference>
<accession>A0ABX1I8T1</accession>
<dbReference type="InterPro" id="IPR009057">
    <property type="entry name" value="Homeodomain-like_sf"/>
</dbReference>
<keyword evidence="3" id="KW-1185">Reference proteome</keyword>
<feature type="domain" description="Mor transcription activator" evidence="1">
    <location>
        <begin position="19"/>
        <end position="111"/>
    </location>
</feature>